<evidence type="ECO:0000256" key="1">
    <source>
        <dbReference type="SAM" id="Coils"/>
    </source>
</evidence>
<sequence>MTQPLTVDSVKSQLNFAANLLQEQEKEYQKNQQLTIVKVVQNSEQKRIKVFIKTVIHLGGNFWEFDQNKGTEYTHYSLDQILSQQSKIDLIIIEAKGSELLILDGIKRLISQNIDLKIHLILEAHALKKVGIQAKSLIYQIFQQGFSAIKFDPLTQKKSAFSQQDLLEFDFLHLILRQVKKTPVKNASQLSIYQSNSLADQFKTLNLLSYTVPADQQRLQFQIEGTFDNSYSLSIVNRELALALERQQPGKVALFATDGQRNYEPNLGFLQQIDGLEALWRRSKNKSKAEVVIRYLFPPRVADMDGLINLCYFAWEESQIPAELAQIFNRYVDGFLVPSNFVKQVLIDSGVYKPIQVTGHGIEQVLREERKTYQGYLGKSFRFLHISSGFPRKGLDVLLQAYRQAFTAADDVSLVIKTSPNIHNTVHEQIRLLQKTCAFPPDIILITDDLPTGYIIDLYQRCHALVAPSRGEGFGLPLAEAMLFGLPVITTGFGGQTDFCTEETSWLVDFQFEKSQSHLSTNSSVWANPDVNHLAQVMRQVYQTSEEQRQVKIEAAKAAISQECIWDVCASRVREFTNEIKSHYSTKAHQINMGWVTTWNTKCGIAGYSKYFVEGLLSTSNEFKIKILANYTDHLVKPDDTNVIRCWQDGETQPDLTSFEAEIKDLDVVIIQQQNSLIKDKVLGLMIAFLHAKGIKTIVIFHSFEEVHLQEIVPQLALVDRLLVHRIQDLNRLKNMGLLNNLMYLSHGVMYKPSFDSSDLKQQLNLGKKRILASYGFLFPHKGIEQLIEAFAKVKKQYPDSLLFLLNSFHSNPITYEVADQCKALISKFNLQDDVIMINDFLEEEETLSLLVCADLIVFPHQHTGESASGSVRFGLTSNQPVACTPLPIFDDVKDIVHFLPGTSPHDLAIGIIDLFKNPDTLKSKDEIQQRWLKENSWEAIGHRFGGMVQGLFNN</sequence>
<dbReference type="SUPFAM" id="SSF53756">
    <property type="entry name" value="UDP-Glycosyltransferase/glycogen phosphorylase"/>
    <property type="match status" value="2"/>
</dbReference>
<dbReference type="CDD" id="cd03801">
    <property type="entry name" value="GT4_PimA-like"/>
    <property type="match status" value="1"/>
</dbReference>
<dbReference type="GO" id="GO:0016757">
    <property type="term" value="F:glycosyltransferase activity"/>
    <property type="evidence" value="ECO:0007669"/>
    <property type="project" value="InterPro"/>
</dbReference>
<evidence type="ECO:0000259" key="2">
    <source>
        <dbReference type="Pfam" id="PF00534"/>
    </source>
</evidence>
<dbReference type="AlphaFoldDB" id="A0A1J1JJ58"/>
<keyword evidence="1" id="KW-0175">Coiled coil</keyword>
<accession>A0A1J1JJ58</accession>
<feature type="domain" description="Glycosyl transferase family 1" evidence="2">
    <location>
        <begin position="760"/>
        <end position="920"/>
    </location>
</feature>
<dbReference type="PANTHER" id="PTHR46656">
    <property type="entry name" value="PUTATIVE-RELATED"/>
    <property type="match status" value="1"/>
</dbReference>
<dbReference type="EMBL" id="LO018304">
    <property type="protein sequence ID" value="CUM61117.1"/>
    <property type="molecule type" value="Genomic_DNA"/>
</dbReference>
<proteinExistence type="predicted"/>
<feature type="domain" description="Glycosyl transferase family 1" evidence="2">
    <location>
        <begin position="379"/>
        <end position="509"/>
    </location>
</feature>
<dbReference type="Gene3D" id="3.40.50.2000">
    <property type="entry name" value="Glycogen Phosphorylase B"/>
    <property type="match status" value="2"/>
</dbReference>
<dbReference type="RefSeq" id="WP_254034387.1">
    <property type="nucleotide sequence ID" value="NZ_LR882950.1"/>
</dbReference>
<reference evidence="3" key="1">
    <citation type="submission" date="2015-09" db="EMBL/GenBank/DDBJ databases">
        <authorList>
            <person name="Jackson K.R."/>
            <person name="Lunt B.L."/>
            <person name="Fisher J.N.B."/>
            <person name="Gardner A.V."/>
            <person name="Bailey M.E."/>
            <person name="Deus L.M."/>
            <person name="Earl A.S."/>
            <person name="Gibby P.D."/>
            <person name="Hartmann K.A."/>
            <person name="Liu J.E."/>
            <person name="Manci A.M."/>
            <person name="Nielsen D.A."/>
            <person name="Solomon M.B."/>
            <person name="Breakwell D.P."/>
            <person name="Burnett S.H."/>
            <person name="Grose J.H."/>
        </authorList>
    </citation>
    <scope>NUCLEOTIDE SEQUENCE</scope>
    <source>
        <strain evidence="3">7805</strain>
    </source>
</reference>
<dbReference type="Pfam" id="PF00534">
    <property type="entry name" value="Glycos_transf_1"/>
    <property type="match status" value="2"/>
</dbReference>
<dbReference type="PANTHER" id="PTHR46656:SF3">
    <property type="entry name" value="PUTATIVE-RELATED"/>
    <property type="match status" value="1"/>
</dbReference>
<dbReference type="InterPro" id="IPR001296">
    <property type="entry name" value="Glyco_trans_1"/>
</dbReference>
<name>A0A1J1JJ58_PLAAG</name>
<feature type="coiled-coil region" evidence="1">
    <location>
        <begin position="7"/>
        <end position="34"/>
    </location>
</feature>
<protein>
    <recommendedName>
        <fullName evidence="2">Glycosyl transferase family 1 domain-containing protein</fullName>
    </recommendedName>
</protein>
<evidence type="ECO:0000313" key="3">
    <source>
        <dbReference type="EMBL" id="CUM61117.1"/>
    </source>
</evidence>
<organism evidence="3">
    <name type="scientific">Planktothrix agardhii</name>
    <name type="common">Oscillatoria agardhii</name>
    <dbReference type="NCBI Taxonomy" id="1160"/>
    <lineage>
        <taxon>Bacteria</taxon>
        <taxon>Bacillati</taxon>
        <taxon>Cyanobacteriota</taxon>
        <taxon>Cyanophyceae</taxon>
        <taxon>Oscillatoriophycideae</taxon>
        <taxon>Oscillatoriales</taxon>
        <taxon>Microcoleaceae</taxon>
        <taxon>Planktothrix</taxon>
    </lineage>
</organism>
<gene>
    <name evidence="3" type="ORF">PLAM_3151</name>
</gene>